<name>A0A6J7EQS3_9ZZZZ</name>
<comment type="subcellular location">
    <subcellularLocation>
        <location evidence="1">Cell membrane</location>
        <topology evidence="1">Multi-pass membrane protein</topology>
    </subcellularLocation>
</comment>
<keyword evidence="5 6" id="KW-0472">Membrane</keyword>
<feature type="transmembrane region" description="Helical" evidence="6">
    <location>
        <begin position="96"/>
        <end position="114"/>
    </location>
</feature>
<dbReference type="AlphaFoldDB" id="A0A6J7EQS3"/>
<organism evidence="8">
    <name type="scientific">freshwater metagenome</name>
    <dbReference type="NCBI Taxonomy" id="449393"/>
    <lineage>
        <taxon>unclassified sequences</taxon>
        <taxon>metagenomes</taxon>
        <taxon>ecological metagenomes</taxon>
    </lineage>
</organism>
<evidence type="ECO:0000259" key="7">
    <source>
        <dbReference type="Pfam" id="PF00892"/>
    </source>
</evidence>
<feature type="transmembrane region" description="Helical" evidence="6">
    <location>
        <begin position="126"/>
        <end position="145"/>
    </location>
</feature>
<keyword evidence="3 6" id="KW-0812">Transmembrane</keyword>
<feature type="transmembrane region" description="Helical" evidence="6">
    <location>
        <begin position="151"/>
        <end position="171"/>
    </location>
</feature>
<dbReference type="GO" id="GO:0005886">
    <property type="term" value="C:plasma membrane"/>
    <property type="evidence" value="ECO:0007669"/>
    <property type="project" value="UniProtKB-SubCell"/>
</dbReference>
<feature type="domain" description="EamA" evidence="7">
    <location>
        <begin position="6"/>
        <end position="140"/>
    </location>
</feature>
<evidence type="ECO:0000256" key="5">
    <source>
        <dbReference type="ARBA" id="ARBA00023136"/>
    </source>
</evidence>
<proteinExistence type="predicted"/>
<evidence type="ECO:0000313" key="8">
    <source>
        <dbReference type="EMBL" id="CAB4885516.1"/>
    </source>
</evidence>
<dbReference type="InterPro" id="IPR000620">
    <property type="entry name" value="EamA_dom"/>
</dbReference>
<dbReference type="Pfam" id="PF00892">
    <property type="entry name" value="EamA"/>
    <property type="match status" value="2"/>
</dbReference>
<dbReference type="PANTHER" id="PTHR42920">
    <property type="entry name" value="OS03G0707200 PROTEIN-RELATED"/>
    <property type="match status" value="1"/>
</dbReference>
<dbReference type="SUPFAM" id="SSF103481">
    <property type="entry name" value="Multidrug resistance efflux transporter EmrE"/>
    <property type="match status" value="2"/>
</dbReference>
<feature type="transmembrane region" description="Helical" evidence="6">
    <location>
        <begin position="41"/>
        <end position="59"/>
    </location>
</feature>
<feature type="transmembrane region" description="Helical" evidence="6">
    <location>
        <begin position="71"/>
        <end position="90"/>
    </location>
</feature>
<protein>
    <submittedName>
        <fullName evidence="8">Unannotated protein</fullName>
    </submittedName>
</protein>
<feature type="domain" description="EamA" evidence="7">
    <location>
        <begin position="152"/>
        <end position="297"/>
    </location>
</feature>
<feature type="transmembrane region" description="Helical" evidence="6">
    <location>
        <begin position="224"/>
        <end position="246"/>
    </location>
</feature>
<dbReference type="InterPro" id="IPR037185">
    <property type="entry name" value="EmrE-like"/>
</dbReference>
<feature type="transmembrane region" description="Helical" evidence="6">
    <location>
        <begin position="282"/>
        <end position="298"/>
    </location>
</feature>
<evidence type="ECO:0000256" key="2">
    <source>
        <dbReference type="ARBA" id="ARBA00022475"/>
    </source>
</evidence>
<keyword evidence="4 6" id="KW-1133">Transmembrane helix</keyword>
<evidence type="ECO:0000256" key="1">
    <source>
        <dbReference type="ARBA" id="ARBA00004651"/>
    </source>
</evidence>
<evidence type="ECO:0000256" key="6">
    <source>
        <dbReference type="SAM" id="Phobius"/>
    </source>
</evidence>
<gene>
    <name evidence="8" type="ORF">UFOPK3480_00927</name>
</gene>
<evidence type="ECO:0000256" key="3">
    <source>
        <dbReference type="ARBA" id="ARBA00022692"/>
    </source>
</evidence>
<dbReference type="EMBL" id="CAFBLY010000086">
    <property type="protein sequence ID" value="CAB4885516.1"/>
    <property type="molecule type" value="Genomic_DNA"/>
</dbReference>
<feature type="transmembrane region" description="Helical" evidence="6">
    <location>
        <begin position="183"/>
        <end position="204"/>
    </location>
</feature>
<sequence length="306" mass="33832">MFTRHKGEVFLVIGATAFALNGIVAKMVMQNGLSEWRMLQVRTGGSFLVLLAYVLLTNYKSLAVKLKEWPLLIAYSLIGFALVQFGYFVAISRMHVSMALIIEFTAPIWIVLWIKYVRKSFVPKDMWIAISLAFIGMLLLAQVWEGMTLDTIGVIAAFLDAFALAAFFVLSERLTPTRSTYSLTVLGFGISSALMLVIFPIWSFPFKIFNQAMNLEGPLKDFSAPGWTLILWIVVLGTVIPYLCVLSGIKILSASTSSVIGMLEPVLAGIFAWIWIGESWNAIQLIGGAIVIVGIYIADKTRTKVA</sequence>
<evidence type="ECO:0000256" key="4">
    <source>
        <dbReference type="ARBA" id="ARBA00022989"/>
    </source>
</evidence>
<keyword evidence="2" id="KW-1003">Cell membrane</keyword>
<dbReference type="PANTHER" id="PTHR42920:SF11">
    <property type="entry name" value="INNER MEMBRANE PROTEIN YTFF"/>
    <property type="match status" value="1"/>
</dbReference>
<reference evidence="8" key="1">
    <citation type="submission" date="2020-05" db="EMBL/GenBank/DDBJ databases">
        <authorList>
            <person name="Chiriac C."/>
            <person name="Salcher M."/>
            <person name="Ghai R."/>
            <person name="Kavagutti S V."/>
        </authorList>
    </citation>
    <scope>NUCLEOTIDE SEQUENCE</scope>
</reference>
<dbReference type="InterPro" id="IPR051258">
    <property type="entry name" value="Diverse_Substrate_Transporter"/>
</dbReference>
<accession>A0A6J7EQS3</accession>
<feature type="transmembrane region" description="Helical" evidence="6">
    <location>
        <begin position="258"/>
        <end position="276"/>
    </location>
</feature>